<evidence type="ECO:0000313" key="4">
    <source>
        <dbReference type="Proteomes" id="UP000095606"/>
    </source>
</evidence>
<sequence length="815" mass="92610">MERQNSLQSKNLQFHFSFFRNTWSKESTIVTLHNLYLQTISSLWKAQTECYRKLQDRPDRSNEAKMVKGAMPVVIIEGICRPHCSHAAANLEKMSGLAMYDLDHLNERTSAVKALFRALPYVPYTQTSISGRGLKVIVFLDARTPEEYPLAYAICRQTLEQIAGHPCDGQCARITQPCSCVWDTDAYYNPAPEPYPWREELAANPSLAHLLQTKNNYGSGNHGNNKDNNNGKASPIPPPTEACGYIEAFVRHFAQYHPWQKGNRHESMLAMGRSARRKGFSKEEVEKLTSVMSVEIVGNGYTLQELQKDLSAGYQYVDLSYIPQETPRSLTVLTTDTFMPVSVENDQGKEEELSIKNEELRGSTPCIPDEVYANLPDFLKAALIPARTQRERDMLLLGLIANLSGCLPLVRINFDQRFYSPHLYILIIAPSATGKGLLTLAGMLPREIENYLKGENKRKKDTYERELMEWERSNQCFKKGTQTAGASTPGPKPEAPEYYHLCGAPSTSKNQIIRRLKNNGDLGLIINATELDMISGAIKQDYGKHDDVFRAAYHHESAATDYKVDGELIFVEVPRLALCLSGTPNQLPNFMHSMENGLFPRFTIYTCGARWKYRSAAPIKGKKDYVTLYKEFSLQVLEMYYFFQQSPTEVTLTDSQWEEHTTYFDRLLNEVASEQADAPGSIVLRGALMVARIASIFTALRKYEGAMRMKEYICTDEDFHAAMQIVQTTLNHSLLVSSSLPGDEVKSKPLKSYFRIRTVVESLPTTFTYKEIKEKALTKGISERSTCRYLKSLLELKYIDKQEDRYIRIKEFTDK</sequence>
<feature type="region of interest" description="Disordered" evidence="1">
    <location>
        <begin position="213"/>
        <end position="237"/>
    </location>
</feature>
<dbReference type="EMBL" id="CZAE01000012">
    <property type="protein sequence ID" value="CUP48422.1"/>
    <property type="molecule type" value="Genomic_DNA"/>
</dbReference>
<proteinExistence type="predicted"/>
<evidence type="ECO:0000259" key="2">
    <source>
        <dbReference type="Pfam" id="PF08800"/>
    </source>
</evidence>
<dbReference type="InterPro" id="IPR025048">
    <property type="entry name" value="DUF3987"/>
</dbReference>
<accession>A0A174NI76</accession>
<organism evidence="3 4">
    <name type="scientific">Bacteroides faecis</name>
    <dbReference type="NCBI Taxonomy" id="674529"/>
    <lineage>
        <taxon>Bacteria</taxon>
        <taxon>Pseudomonadati</taxon>
        <taxon>Bacteroidota</taxon>
        <taxon>Bacteroidia</taxon>
        <taxon>Bacteroidales</taxon>
        <taxon>Bacteroidaceae</taxon>
        <taxon>Bacteroides</taxon>
    </lineage>
</organism>
<dbReference type="AlphaFoldDB" id="A0A3E5GCZ3"/>
<dbReference type="Pfam" id="PF08800">
    <property type="entry name" value="BT4734-like_N"/>
    <property type="match status" value="1"/>
</dbReference>
<dbReference type="Proteomes" id="UP000095606">
    <property type="component" value="Unassembled WGS sequence"/>
</dbReference>
<evidence type="ECO:0000256" key="1">
    <source>
        <dbReference type="SAM" id="MobiDB-lite"/>
    </source>
</evidence>
<feature type="compositionally biased region" description="Low complexity" evidence="1">
    <location>
        <begin position="218"/>
        <end position="231"/>
    </location>
</feature>
<dbReference type="RefSeq" id="WP_010539166.1">
    <property type="nucleotide sequence ID" value="NZ_CABMFH010000009.1"/>
</dbReference>
<name>A0A3E5GCZ3_9BACE</name>
<reference evidence="3 4" key="1">
    <citation type="submission" date="2015-09" db="EMBL/GenBank/DDBJ databases">
        <authorList>
            <consortium name="Pathogen Informatics"/>
        </authorList>
    </citation>
    <scope>NUCLEOTIDE SEQUENCE [LARGE SCALE GENOMIC DNA]</scope>
    <source>
        <strain evidence="3 4">2789STDY5834846</strain>
    </source>
</reference>
<feature type="domain" description="BT4734-like N-terminal" evidence="2">
    <location>
        <begin position="66"/>
        <end position="188"/>
    </location>
</feature>
<dbReference type="GeneID" id="69591907"/>
<gene>
    <name evidence="3" type="ORF">ERS852461_02677</name>
</gene>
<dbReference type="InterPro" id="IPR014907">
    <property type="entry name" value="BT4734-like_N"/>
</dbReference>
<accession>A0A3E5GCZ3</accession>
<dbReference type="Pfam" id="PF13148">
    <property type="entry name" value="DUF3987"/>
    <property type="match status" value="1"/>
</dbReference>
<evidence type="ECO:0000313" key="3">
    <source>
        <dbReference type="EMBL" id="CUP48422.1"/>
    </source>
</evidence>
<protein>
    <submittedName>
        <fullName evidence="3">VirE N-terminal domain</fullName>
    </submittedName>
</protein>